<organism evidence="1 2">
    <name type="scientific">Blautia obeum</name>
    <dbReference type="NCBI Taxonomy" id="40520"/>
    <lineage>
        <taxon>Bacteria</taxon>
        <taxon>Bacillati</taxon>
        <taxon>Bacillota</taxon>
        <taxon>Clostridia</taxon>
        <taxon>Lachnospirales</taxon>
        <taxon>Lachnospiraceae</taxon>
        <taxon>Blautia</taxon>
    </lineage>
</organism>
<dbReference type="AlphaFoldDB" id="A0A415L7I6"/>
<protein>
    <submittedName>
        <fullName evidence="1">Uncharacterized protein</fullName>
    </submittedName>
</protein>
<comment type="caution">
    <text evidence="1">The sequence shown here is derived from an EMBL/GenBank/DDBJ whole genome shotgun (WGS) entry which is preliminary data.</text>
</comment>
<dbReference type="Proteomes" id="UP000285897">
    <property type="component" value="Unassembled WGS sequence"/>
</dbReference>
<proteinExistence type="predicted"/>
<sequence>MLTTNRINSDHAFWSSPHPISSSQLHVLPHFHPCPIDLVVFKGVYSFRMGYLILRGASRLDAFSVYPFRAWLPGYRLGSL</sequence>
<evidence type="ECO:0000313" key="1">
    <source>
        <dbReference type="EMBL" id="RHL44394.1"/>
    </source>
</evidence>
<name>A0A415L7I6_9FIRM</name>
<evidence type="ECO:0000313" key="2">
    <source>
        <dbReference type="Proteomes" id="UP000285897"/>
    </source>
</evidence>
<accession>A0A415L7I6</accession>
<gene>
    <name evidence="1" type="ORF">DW021_14195</name>
</gene>
<reference evidence="1 2" key="1">
    <citation type="submission" date="2018-08" db="EMBL/GenBank/DDBJ databases">
        <title>A genome reference for cultivated species of the human gut microbiota.</title>
        <authorList>
            <person name="Zou Y."/>
            <person name="Xue W."/>
            <person name="Luo G."/>
        </authorList>
    </citation>
    <scope>NUCLEOTIDE SEQUENCE [LARGE SCALE GENOMIC DNA]</scope>
    <source>
        <strain evidence="1 2">AF37-6AC</strain>
    </source>
</reference>
<dbReference type="EMBL" id="QROS01000012">
    <property type="protein sequence ID" value="RHL44394.1"/>
    <property type="molecule type" value="Genomic_DNA"/>
</dbReference>
<feature type="non-terminal residue" evidence="1">
    <location>
        <position position="80"/>
    </location>
</feature>